<dbReference type="EMBL" id="CP144696">
    <property type="protein sequence ID" value="WVZ10005.1"/>
    <property type="molecule type" value="Genomic_DNA"/>
</dbReference>
<proteinExistence type="predicted"/>
<evidence type="ECO:0000313" key="2">
    <source>
        <dbReference type="Proteomes" id="UP001374535"/>
    </source>
</evidence>
<accession>A0AAQ3NGT3</accession>
<name>A0AAQ3NGT3_VIGMU</name>
<keyword evidence="2" id="KW-1185">Reference proteome</keyword>
<gene>
    <name evidence="1" type="ORF">V8G54_014535</name>
</gene>
<sequence length="124" mass="13915">MWFATSSPSFGLFLPTTVPSLPHSLRPLFSLPRRPLSASLSWAPPSPDQSDDFRGWALPEAPARTDNKGRLSYVRFSFYISYDSNLCCVQLQCFLLMQLWASALHSLFYSLVLLLPGKVDCTVV</sequence>
<protein>
    <submittedName>
        <fullName evidence="1">Uncharacterized protein</fullName>
    </submittedName>
</protein>
<reference evidence="1 2" key="1">
    <citation type="journal article" date="2023" name="Life. Sci Alliance">
        <title>Evolutionary insights into 3D genome organization and epigenetic landscape of Vigna mungo.</title>
        <authorList>
            <person name="Junaid A."/>
            <person name="Singh B."/>
            <person name="Bhatia S."/>
        </authorList>
    </citation>
    <scope>NUCLEOTIDE SEQUENCE [LARGE SCALE GENOMIC DNA]</scope>
    <source>
        <strain evidence="1">Urdbean</strain>
    </source>
</reference>
<dbReference type="Proteomes" id="UP001374535">
    <property type="component" value="Chromosome 5"/>
</dbReference>
<evidence type="ECO:0000313" key="1">
    <source>
        <dbReference type="EMBL" id="WVZ10005.1"/>
    </source>
</evidence>
<organism evidence="1 2">
    <name type="scientific">Vigna mungo</name>
    <name type="common">Black gram</name>
    <name type="synonym">Phaseolus mungo</name>
    <dbReference type="NCBI Taxonomy" id="3915"/>
    <lineage>
        <taxon>Eukaryota</taxon>
        <taxon>Viridiplantae</taxon>
        <taxon>Streptophyta</taxon>
        <taxon>Embryophyta</taxon>
        <taxon>Tracheophyta</taxon>
        <taxon>Spermatophyta</taxon>
        <taxon>Magnoliopsida</taxon>
        <taxon>eudicotyledons</taxon>
        <taxon>Gunneridae</taxon>
        <taxon>Pentapetalae</taxon>
        <taxon>rosids</taxon>
        <taxon>fabids</taxon>
        <taxon>Fabales</taxon>
        <taxon>Fabaceae</taxon>
        <taxon>Papilionoideae</taxon>
        <taxon>50 kb inversion clade</taxon>
        <taxon>NPAAA clade</taxon>
        <taxon>indigoferoid/millettioid clade</taxon>
        <taxon>Phaseoleae</taxon>
        <taxon>Vigna</taxon>
    </lineage>
</organism>
<dbReference type="AlphaFoldDB" id="A0AAQ3NGT3"/>